<keyword evidence="7" id="KW-0274">FAD</keyword>
<reference evidence="11 12" key="1">
    <citation type="submission" date="2023-12" db="EMBL/GenBank/DDBJ databases">
        <title>Blastococcus brunescens sp. nov., an actonobacterium isolated from sandstone collected in sahara desert.</title>
        <authorList>
            <person name="Gtari M."/>
            <person name="Ghodhbane F."/>
        </authorList>
    </citation>
    <scope>NUCLEOTIDE SEQUENCE [LARGE SCALE GENOMIC DNA]</scope>
    <source>
        <strain evidence="11 12">BMG 8361</strain>
    </source>
</reference>
<dbReference type="InterPro" id="IPR006231">
    <property type="entry name" value="MQO"/>
</dbReference>
<keyword evidence="8 11" id="KW-0560">Oxidoreductase</keyword>
<keyword evidence="5" id="KW-0816">Tricarboxylic acid cycle</keyword>
<sequence>MQVLKLQGSRGAMVGFGTEVLTSAGGSLAALLGASPGASTAAATMVDLLAAGFPDRVAGWAPRLHQIAPTAAGGTTPDPDDLAARTRAARRVLGLDPAAVDRRKDPA</sequence>
<evidence type="ECO:0000256" key="3">
    <source>
        <dbReference type="ARBA" id="ARBA00005012"/>
    </source>
</evidence>
<evidence type="ECO:0000256" key="4">
    <source>
        <dbReference type="ARBA" id="ARBA00013026"/>
    </source>
</evidence>
<name>A0ABZ1B7I9_9ACTN</name>
<keyword evidence="6" id="KW-0285">Flavoprotein</keyword>
<dbReference type="Proteomes" id="UP001324287">
    <property type="component" value="Chromosome"/>
</dbReference>
<comment type="pathway">
    <text evidence="3">Carbohydrate metabolism; tricarboxylic acid cycle; oxaloacetate from (S)-malate (quinone route): step 1/1.</text>
</comment>
<evidence type="ECO:0000256" key="1">
    <source>
        <dbReference type="ARBA" id="ARBA00001139"/>
    </source>
</evidence>
<comment type="catalytic activity">
    <reaction evidence="1">
        <text>(S)-malate + a quinone = a quinol + oxaloacetate</text>
        <dbReference type="Rhea" id="RHEA:46012"/>
        <dbReference type="ChEBI" id="CHEBI:15589"/>
        <dbReference type="ChEBI" id="CHEBI:16452"/>
        <dbReference type="ChEBI" id="CHEBI:24646"/>
        <dbReference type="ChEBI" id="CHEBI:132124"/>
        <dbReference type="EC" id="1.1.5.4"/>
    </reaction>
</comment>
<evidence type="ECO:0000256" key="2">
    <source>
        <dbReference type="ARBA" id="ARBA00001974"/>
    </source>
</evidence>
<evidence type="ECO:0000313" key="11">
    <source>
        <dbReference type="EMBL" id="WRL66704.1"/>
    </source>
</evidence>
<dbReference type="Pfam" id="PF06039">
    <property type="entry name" value="Mqo"/>
    <property type="match status" value="1"/>
</dbReference>
<evidence type="ECO:0000256" key="10">
    <source>
        <dbReference type="ARBA" id="ARBA00031550"/>
    </source>
</evidence>
<organism evidence="11 12">
    <name type="scientific">Blastococcus brunescens</name>
    <dbReference type="NCBI Taxonomy" id="1564165"/>
    <lineage>
        <taxon>Bacteria</taxon>
        <taxon>Bacillati</taxon>
        <taxon>Actinomycetota</taxon>
        <taxon>Actinomycetes</taxon>
        <taxon>Geodermatophilales</taxon>
        <taxon>Geodermatophilaceae</taxon>
        <taxon>Blastococcus</taxon>
    </lineage>
</organism>
<comment type="cofactor">
    <cofactor evidence="2">
        <name>FAD</name>
        <dbReference type="ChEBI" id="CHEBI:57692"/>
    </cofactor>
</comment>
<evidence type="ECO:0000256" key="8">
    <source>
        <dbReference type="ARBA" id="ARBA00023002"/>
    </source>
</evidence>
<proteinExistence type="predicted"/>
<dbReference type="EC" id="1.1.5.4" evidence="4"/>
<evidence type="ECO:0000313" key="12">
    <source>
        <dbReference type="Proteomes" id="UP001324287"/>
    </source>
</evidence>
<gene>
    <name evidence="11" type="ORF">U6N30_15725</name>
</gene>
<evidence type="ECO:0000256" key="5">
    <source>
        <dbReference type="ARBA" id="ARBA00022532"/>
    </source>
</evidence>
<dbReference type="GO" id="GO:0008924">
    <property type="term" value="F:L-malate dehydrogenase (quinone) activity"/>
    <property type="evidence" value="ECO:0007669"/>
    <property type="project" value="UniProtKB-EC"/>
</dbReference>
<dbReference type="EMBL" id="CP141261">
    <property type="protein sequence ID" value="WRL66704.1"/>
    <property type="molecule type" value="Genomic_DNA"/>
</dbReference>
<evidence type="ECO:0000256" key="7">
    <source>
        <dbReference type="ARBA" id="ARBA00022827"/>
    </source>
</evidence>
<keyword evidence="12" id="KW-1185">Reference proteome</keyword>
<evidence type="ECO:0000256" key="9">
    <source>
        <dbReference type="ARBA" id="ARBA00030660"/>
    </source>
</evidence>
<accession>A0ABZ1B7I9</accession>
<protein>
    <recommendedName>
        <fullName evidence="4">malate dehydrogenase (quinone)</fullName>
        <ecNumber evidence="4">1.1.5.4</ecNumber>
    </recommendedName>
    <alternativeName>
        <fullName evidence="10">MQO</fullName>
    </alternativeName>
    <alternativeName>
        <fullName evidence="9">Malate dehydrogenase [quinone]</fullName>
    </alternativeName>
</protein>
<evidence type="ECO:0000256" key="6">
    <source>
        <dbReference type="ARBA" id="ARBA00022630"/>
    </source>
</evidence>